<accession>A0A8E2JXN0</accession>
<reference evidence="2 3" key="1">
    <citation type="journal article" date="2016" name="Nat. Commun.">
        <title>Ectomycorrhizal ecology is imprinted in the genome of the dominant symbiotic fungus Cenococcum geophilum.</title>
        <authorList>
            <consortium name="DOE Joint Genome Institute"/>
            <person name="Peter M."/>
            <person name="Kohler A."/>
            <person name="Ohm R.A."/>
            <person name="Kuo A."/>
            <person name="Krutzmann J."/>
            <person name="Morin E."/>
            <person name="Arend M."/>
            <person name="Barry K.W."/>
            <person name="Binder M."/>
            <person name="Choi C."/>
            <person name="Clum A."/>
            <person name="Copeland A."/>
            <person name="Grisel N."/>
            <person name="Haridas S."/>
            <person name="Kipfer T."/>
            <person name="LaButti K."/>
            <person name="Lindquist E."/>
            <person name="Lipzen A."/>
            <person name="Maire R."/>
            <person name="Meier B."/>
            <person name="Mihaltcheva S."/>
            <person name="Molinier V."/>
            <person name="Murat C."/>
            <person name="Poggeler S."/>
            <person name="Quandt C.A."/>
            <person name="Sperisen C."/>
            <person name="Tritt A."/>
            <person name="Tisserant E."/>
            <person name="Crous P.W."/>
            <person name="Henrissat B."/>
            <person name="Nehls U."/>
            <person name="Egli S."/>
            <person name="Spatafora J.W."/>
            <person name="Grigoriev I.V."/>
            <person name="Martin F.M."/>
        </authorList>
    </citation>
    <scope>NUCLEOTIDE SEQUENCE [LARGE SCALE GENOMIC DNA]</scope>
    <source>
        <strain evidence="2 3">CBS 207.34</strain>
    </source>
</reference>
<proteinExistence type="predicted"/>
<dbReference type="InterPro" id="IPR002563">
    <property type="entry name" value="Flavin_Rdtase-like_dom"/>
</dbReference>
<name>A0A8E2JXN0_9PEZI</name>
<organism evidence="2 3">
    <name type="scientific">Glonium stellatum</name>
    <dbReference type="NCBI Taxonomy" id="574774"/>
    <lineage>
        <taxon>Eukaryota</taxon>
        <taxon>Fungi</taxon>
        <taxon>Dikarya</taxon>
        <taxon>Ascomycota</taxon>
        <taxon>Pezizomycotina</taxon>
        <taxon>Dothideomycetes</taxon>
        <taxon>Pleosporomycetidae</taxon>
        <taxon>Gloniales</taxon>
        <taxon>Gloniaceae</taxon>
        <taxon>Glonium</taxon>
    </lineage>
</organism>
<dbReference type="InterPro" id="IPR012349">
    <property type="entry name" value="Split_barrel_FMN-bd"/>
</dbReference>
<evidence type="ECO:0000313" key="3">
    <source>
        <dbReference type="Proteomes" id="UP000250140"/>
    </source>
</evidence>
<dbReference type="SUPFAM" id="SSF50475">
    <property type="entry name" value="FMN-binding split barrel"/>
    <property type="match status" value="1"/>
</dbReference>
<evidence type="ECO:0000259" key="1">
    <source>
        <dbReference type="SMART" id="SM00903"/>
    </source>
</evidence>
<protein>
    <recommendedName>
        <fullName evidence="1">Flavin reductase like domain-containing protein</fullName>
    </recommendedName>
</protein>
<feature type="domain" description="Flavin reductase like" evidence="1">
    <location>
        <begin position="25"/>
        <end position="184"/>
    </location>
</feature>
<dbReference type="Gene3D" id="2.30.110.10">
    <property type="entry name" value="Electron Transport, Fmn-binding Protein, Chain A"/>
    <property type="match status" value="1"/>
</dbReference>
<gene>
    <name evidence="2" type="ORF">AOQ84DRAFT_385743</name>
</gene>
<dbReference type="EMBL" id="KV748807">
    <property type="protein sequence ID" value="OCL12947.1"/>
    <property type="molecule type" value="Genomic_DNA"/>
</dbReference>
<evidence type="ECO:0000313" key="2">
    <source>
        <dbReference type="EMBL" id="OCL12947.1"/>
    </source>
</evidence>
<keyword evidence="3" id="KW-1185">Reference proteome</keyword>
<dbReference type="Proteomes" id="UP000250140">
    <property type="component" value="Unassembled WGS sequence"/>
</dbReference>
<dbReference type="SMART" id="SM00903">
    <property type="entry name" value="Flavin_Reduct"/>
    <property type="match status" value="1"/>
</dbReference>
<dbReference type="PANTHER" id="PTHR43812">
    <property type="entry name" value="BLR2425 PROTEIN"/>
    <property type="match status" value="1"/>
</dbReference>
<dbReference type="AlphaFoldDB" id="A0A8E2JXN0"/>
<dbReference type="Pfam" id="PF01613">
    <property type="entry name" value="Flavin_Reduct"/>
    <property type="match status" value="1"/>
</dbReference>
<dbReference type="GO" id="GO:0010181">
    <property type="term" value="F:FMN binding"/>
    <property type="evidence" value="ECO:0007669"/>
    <property type="project" value="InterPro"/>
</dbReference>
<sequence>MVHADLFYQPAKGETSGLPHDPFKSFVVPRPIGWISTTSRDGKDNLAPFSQFTNVSFDPPTILFVGHQSLYKKRSRDTVMNCIETNEFVWNMPSYALRDAVNSSALESWNDEFEEGNITKAKSTLVRPPRVADSPVAFECRVHSIVRVANEAHGDDVFGPHLVGNSDIVIGRVLGIHIRGEYITGDGLFDILKAAPIARNGYHQYTHINQVWDMRMPMQPDDKVSGEVLGGNMKPFAPKLIQEGEKASNEEEKEI</sequence>
<dbReference type="PANTHER" id="PTHR43812:SF2">
    <property type="entry name" value="FLAVIN REDUCTASE LIKE DOMAIN-CONTAINING PROTEIN"/>
    <property type="match status" value="1"/>
</dbReference>
<dbReference type="OrthoDB" id="298012at2759"/>